<dbReference type="GO" id="GO:0097367">
    <property type="term" value="F:carbohydrate derivative binding"/>
    <property type="evidence" value="ECO:0007669"/>
    <property type="project" value="InterPro"/>
</dbReference>
<evidence type="ECO:0000259" key="2">
    <source>
        <dbReference type="PROSITE" id="PS51464"/>
    </source>
</evidence>
<accession>A0A6N2SY89</accession>
<dbReference type="Pfam" id="PF01380">
    <property type="entry name" value="SIS"/>
    <property type="match status" value="1"/>
</dbReference>
<dbReference type="NCBIfam" id="TIGR03127">
    <property type="entry name" value="RuMP_HxlB"/>
    <property type="match status" value="1"/>
</dbReference>
<dbReference type="InterPro" id="IPR046348">
    <property type="entry name" value="SIS_dom_sf"/>
</dbReference>
<dbReference type="EMBL" id="CACRSX010000021">
    <property type="protein sequence ID" value="VYS96525.1"/>
    <property type="molecule type" value="Genomic_DNA"/>
</dbReference>
<dbReference type="GO" id="GO:0043800">
    <property type="term" value="F:6-phospho-3-hexuloisomerase activity"/>
    <property type="evidence" value="ECO:0007669"/>
    <property type="project" value="UniProtKB-EC"/>
</dbReference>
<dbReference type="GO" id="GO:1901135">
    <property type="term" value="P:carbohydrate derivative metabolic process"/>
    <property type="evidence" value="ECO:0007669"/>
    <property type="project" value="InterPro"/>
</dbReference>
<feature type="domain" description="SIS" evidence="2">
    <location>
        <begin position="29"/>
        <end position="172"/>
    </location>
</feature>
<dbReference type="InterPro" id="IPR001347">
    <property type="entry name" value="SIS_dom"/>
</dbReference>
<dbReference type="Gene3D" id="3.40.50.10490">
    <property type="entry name" value="Glucose-6-phosphate isomerase like protein, domain 1"/>
    <property type="match status" value="1"/>
</dbReference>
<name>A0A6N2SY89_ANAHA</name>
<gene>
    <name evidence="3" type="primary">hxlB_1</name>
    <name evidence="3" type="ORF">AHLFYP4_01083</name>
</gene>
<dbReference type="SUPFAM" id="SSF53697">
    <property type="entry name" value="SIS domain"/>
    <property type="match status" value="1"/>
</dbReference>
<comment type="similarity">
    <text evidence="1">Belongs to the SIS family. PHI subfamily.</text>
</comment>
<dbReference type="RefSeq" id="WP_040344104.1">
    <property type="nucleotide sequence ID" value="NZ_CACRSX010000021.1"/>
</dbReference>
<dbReference type="PROSITE" id="PS51464">
    <property type="entry name" value="SIS"/>
    <property type="match status" value="1"/>
</dbReference>
<protein>
    <submittedName>
        <fullName evidence="3">3-hexulose-6-phosphate isomerase</fullName>
        <ecNumber evidence="3">5.3.1.27</ecNumber>
    </submittedName>
</protein>
<dbReference type="PANTHER" id="PTHR43443">
    <property type="entry name" value="3-HEXULOSE-6-PHOSPHATE ISOMERASE"/>
    <property type="match status" value="1"/>
</dbReference>
<dbReference type="AlphaFoldDB" id="A0A6N2SY89"/>
<evidence type="ECO:0000256" key="1">
    <source>
        <dbReference type="ARBA" id="ARBA00009235"/>
    </source>
</evidence>
<dbReference type="PANTHER" id="PTHR43443:SF1">
    <property type="entry name" value="3-HEXULOSE-6-PHOSPHATE ISOMERASE"/>
    <property type="match status" value="1"/>
</dbReference>
<sequence>MGYQEKKQIVLDELEKSLGAVKEEEVEQFVDMICDAQQVFVVGVGRVLLMLQAFAKRLNHLGIKANYVGAIDEPAITEHDVLVVGSGSGESVVPLEIMKIAKKYNAKIVHIGSNEHSSMKEYEDLFVRIPCSTKLGLEDEVKSEQVMSSLFEQSLLLLEDSVASMIVEKKQIEDVHALWKMHANLE</sequence>
<dbReference type="EC" id="5.3.1.27" evidence="3"/>
<reference evidence="3" key="1">
    <citation type="submission" date="2019-11" db="EMBL/GenBank/DDBJ databases">
        <authorList>
            <person name="Feng L."/>
        </authorList>
    </citation>
    <scope>NUCLEOTIDE SEQUENCE</scope>
    <source>
        <strain evidence="3">AhadrusLFYP4</strain>
    </source>
</reference>
<dbReference type="InterPro" id="IPR017552">
    <property type="entry name" value="PHI/rmpB"/>
</dbReference>
<organism evidence="3">
    <name type="scientific">Anaerostipes hadrus</name>
    <dbReference type="NCBI Taxonomy" id="649756"/>
    <lineage>
        <taxon>Bacteria</taxon>
        <taxon>Bacillati</taxon>
        <taxon>Bacillota</taxon>
        <taxon>Clostridia</taxon>
        <taxon>Lachnospirales</taxon>
        <taxon>Lachnospiraceae</taxon>
        <taxon>Anaerostipes</taxon>
    </lineage>
</organism>
<evidence type="ECO:0000313" key="3">
    <source>
        <dbReference type="EMBL" id="VYS96525.1"/>
    </source>
</evidence>
<keyword evidence="3" id="KW-0413">Isomerase</keyword>
<proteinExistence type="inferred from homology"/>